<evidence type="ECO:0000313" key="3">
    <source>
        <dbReference type="Proteomes" id="UP000628137"/>
    </source>
</evidence>
<proteinExistence type="predicted"/>
<dbReference type="EMBL" id="JABWRP020000016">
    <property type="protein sequence ID" value="MBV4543284.1"/>
    <property type="molecule type" value="Genomic_DNA"/>
</dbReference>
<accession>A0A923K4M9</accession>
<reference evidence="1" key="2">
    <citation type="submission" date="2020-07" db="EMBL/GenBank/DDBJ databases">
        <authorList>
            <person name="Lood C."/>
            <person name="Girard L."/>
        </authorList>
    </citation>
    <scope>NUCLEOTIDE SEQUENCE</scope>
    <source>
        <strain evidence="1">RW4S2</strain>
    </source>
</reference>
<dbReference type="EMBL" id="JABWRP010000002">
    <property type="protein sequence ID" value="MBC3469513.1"/>
    <property type="molecule type" value="Genomic_DNA"/>
</dbReference>
<reference evidence="2" key="3">
    <citation type="submission" date="2021-06" db="EMBL/GenBank/DDBJ databases">
        <title>Updating the genus Pseudomonas: Description of 43 new species and partition of the Pseudomonas putida group.</title>
        <authorList>
            <person name="Girard L."/>
            <person name="Lood C."/>
            <person name="Vandamme P."/>
            <person name="Rokni-Zadeh H."/>
            <person name="Van Noort V."/>
            <person name="Hofte M."/>
            <person name="Lavigne R."/>
            <person name="De Mot R."/>
        </authorList>
    </citation>
    <scope>NUCLEOTIDE SEQUENCE</scope>
    <source>
        <strain evidence="2">RW4S2</strain>
    </source>
</reference>
<sequence>MSINTEAVHAYLKQVLAPLGLDPNGVYVTEVADVIELNVVASRSLVEESLYWLKQGQEPTYDQGLFGLFHHSHSFDPAHRVNGWRLTELEKAIGKMLMLA</sequence>
<gene>
    <name evidence="2" type="ORF">HU738_019765</name>
    <name evidence="1" type="ORF">HU738_03010</name>
</gene>
<dbReference type="AlphaFoldDB" id="A0A923K4M9"/>
<evidence type="ECO:0000313" key="2">
    <source>
        <dbReference type="EMBL" id="MBV4543284.1"/>
    </source>
</evidence>
<organism evidence="1">
    <name type="scientific">Pseudomonas vlassakiae</name>
    <dbReference type="NCBI Taxonomy" id="485888"/>
    <lineage>
        <taxon>Bacteria</taxon>
        <taxon>Pseudomonadati</taxon>
        <taxon>Pseudomonadota</taxon>
        <taxon>Gammaproteobacteria</taxon>
        <taxon>Pseudomonadales</taxon>
        <taxon>Pseudomonadaceae</taxon>
        <taxon>Pseudomonas</taxon>
    </lineage>
</organism>
<comment type="caution">
    <text evidence="1">The sequence shown here is derived from an EMBL/GenBank/DDBJ whole genome shotgun (WGS) entry which is preliminary data.</text>
</comment>
<protein>
    <submittedName>
        <fullName evidence="1">Uncharacterized protein</fullName>
    </submittedName>
</protein>
<dbReference type="RefSeq" id="WP_186601209.1">
    <property type="nucleotide sequence ID" value="NZ_JABWRP020000016.1"/>
</dbReference>
<dbReference type="Proteomes" id="UP000628137">
    <property type="component" value="Unassembled WGS sequence"/>
</dbReference>
<reference evidence="1 3" key="1">
    <citation type="journal article" date="2020" name="Microorganisms">
        <title>Reliable Identification of Environmental Pseudomonas Isolates Using the rpoD Gene.</title>
        <authorList>
            <consortium name="The Broad Institute Genome Sequencing Platform"/>
            <person name="Girard L."/>
            <person name="Lood C."/>
            <person name="Rokni-Zadeh H."/>
            <person name="van Noort V."/>
            <person name="Lavigne R."/>
            <person name="De Mot R."/>
        </authorList>
    </citation>
    <scope>NUCLEOTIDE SEQUENCE</scope>
    <source>
        <strain evidence="1 3">RW4S2</strain>
    </source>
</reference>
<keyword evidence="3" id="KW-1185">Reference proteome</keyword>
<name>A0A923K4M9_9PSED</name>
<evidence type="ECO:0000313" key="1">
    <source>
        <dbReference type="EMBL" id="MBC3469513.1"/>
    </source>
</evidence>